<evidence type="ECO:0000313" key="4">
    <source>
        <dbReference type="EMBL" id="UOF00108.1"/>
    </source>
</evidence>
<reference evidence="4" key="1">
    <citation type="submission" date="2022-03" db="EMBL/GenBank/DDBJ databases">
        <title>Genome Identification and Characterization of new species Bdellovibrio reynosense LBG001 sp. nov. from a Mexico soil sample.</title>
        <authorList>
            <person name="Camilli A."/>
            <person name="Ajao Y."/>
            <person name="Guo X."/>
        </authorList>
    </citation>
    <scope>NUCLEOTIDE SEQUENCE</scope>
    <source>
        <strain evidence="4">LBG001</strain>
    </source>
</reference>
<dbReference type="RefSeq" id="WP_243535753.1">
    <property type="nucleotide sequence ID" value="NZ_CP093442.1"/>
</dbReference>
<keyword evidence="5" id="KW-1185">Reference proteome</keyword>
<dbReference type="Proteomes" id="UP000830116">
    <property type="component" value="Chromosome"/>
</dbReference>
<dbReference type="SUPFAM" id="SSF53850">
    <property type="entry name" value="Periplasmic binding protein-like II"/>
    <property type="match status" value="1"/>
</dbReference>
<keyword evidence="1 2" id="KW-0732">Signal</keyword>
<feature type="domain" description="Solute-binding protein family 3/N-terminal" evidence="3">
    <location>
        <begin position="24"/>
        <end position="242"/>
    </location>
</feature>
<organism evidence="4 5">
    <name type="scientific">Bdellovibrio reynosensis</name>
    <dbReference type="NCBI Taxonomy" id="2835041"/>
    <lineage>
        <taxon>Bacteria</taxon>
        <taxon>Pseudomonadati</taxon>
        <taxon>Bdellovibrionota</taxon>
        <taxon>Bdellovibrionia</taxon>
        <taxon>Bdellovibrionales</taxon>
        <taxon>Pseudobdellovibrionaceae</taxon>
        <taxon>Bdellovibrio</taxon>
    </lineage>
</organism>
<protein>
    <submittedName>
        <fullName evidence="4">Transporter substrate-binding domain-containing protein</fullName>
    </submittedName>
</protein>
<evidence type="ECO:0000259" key="3">
    <source>
        <dbReference type="Pfam" id="PF00497"/>
    </source>
</evidence>
<feature type="chain" id="PRO_5046525235" evidence="2">
    <location>
        <begin position="20"/>
        <end position="251"/>
    </location>
</feature>
<accession>A0ABY4C5F2</accession>
<gene>
    <name evidence="4" type="ORF">MNR06_10380</name>
</gene>
<dbReference type="InterPro" id="IPR001638">
    <property type="entry name" value="Solute-binding_3/MltF_N"/>
</dbReference>
<name>A0ABY4C5F2_9BACT</name>
<evidence type="ECO:0000313" key="5">
    <source>
        <dbReference type="Proteomes" id="UP000830116"/>
    </source>
</evidence>
<dbReference type="Pfam" id="PF00497">
    <property type="entry name" value="SBP_bac_3"/>
    <property type="match status" value="1"/>
</dbReference>
<proteinExistence type="predicted"/>
<dbReference type="EMBL" id="CP093442">
    <property type="protein sequence ID" value="UOF00108.1"/>
    <property type="molecule type" value="Genomic_DNA"/>
</dbReference>
<evidence type="ECO:0000256" key="1">
    <source>
        <dbReference type="ARBA" id="ARBA00022729"/>
    </source>
</evidence>
<dbReference type="Gene3D" id="3.40.190.10">
    <property type="entry name" value="Periplasmic binding protein-like II"/>
    <property type="match status" value="2"/>
</dbReference>
<dbReference type="PANTHER" id="PTHR35936:SF6">
    <property type="entry name" value="AMINO ACID ABC TRANSPORTER SUBSTRATE-BINDING PAAT FAMILY PROTEIN"/>
    <property type="match status" value="1"/>
</dbReference>
<dbReference type="PANTHER" id="PTHR35936">
    <property type="entry name" value="MEMBRANE-BOUND LYTIC MUREIN TRANSGLYCOSYLASE F"/>
    <property type="match status" value="1"/>
</dbReference>
<sequence length="251" mass="27799">MLQLALFLIANLILCSAFARTVVINGEDDWAPYSFASKDYKSVEGLAPQIVRAAFKAQGVTAVIRPVPFARCLHEVDQGKAVGCFDTVISSETKDKFIFHPTPLFKADIVVYGPLSENPRSFTYKDLEGKTVGITNGYTYPTELITNKKIIHAPGPTEKSQVEKVANGRIQYAVLWGLTGMHLLKERPDLALKVKPLGVISSTNLYLSFSKKHKDGAKYADILEKGLGKIIADGTYERILKDFNARYNLQD</sequence>
<feature type="signal peptide" evidence="2">
    <location>
        <begin position="1"/>
        <end position="19"/>
    </location>
</feature>
<evidence type="ECO:0000256" key="2">
    <source>
        <dbReference type="SAM" id="SignalP"/>
    </source>
</evidence>